<name>A0AAE0KA44_9PEZI</name>
<comment type="caution">
    <text evidence="2">The sequence shown here is derived from an EMBL/GenBank/DDBJ whole genome shotgun (WGS) entry which is preliminary data.</text>
</comment>
<dbReference type="PANTHER" id="PTHR43433">
    <property type="entry name" value="HYDROLASE, ALPHA/BETA FOLD FAMILY PROTEIN"/>
    <property type="match status" value="1"/>
</dbReference>
<accession>A0AAE0KA44</accession>
<dbReference type="InterPro" id="IPR029058">
    <property type="entry name" value="AB_hydrolase_fold"/>
</dbReference>
<reference evidence="2" key="2">
    <citation type="submission" date="2023-06" db="EMBL/GenBank/DDBJ databases">
        <authorList>
            <consortium name="Lawrence Berkeley National Laboratory"/>
            <person name="Haridas S."/>
            <person name="Hensen N."/>
            <person name="Bonometti L."/>
            <person name="Westerberg I."/>
            <person name="Brannstrom I.O."/>
            <person name="Guillou S."/>
            <person name="Cros-Aarteil S."/>
            <person name="Calhoun S."/>
            <person name="Kuo A."/>
            <person name="Mondo S."/>
            <person name="Pangilinan J."/>
            <person name="Riley R."/>
            <person name="Labutti K."/>
            <person name="Andreopoulos B."/>
            <person name="Lipzen A."/>
            <person name="Chen C."/>
            <person name="Yanf M."/>
            <person name="Daum C."/>
            <person name="Ng V."/>
            <person name="Clum A."/>
            <person name="Steindorff A."/>
            <person name="Ohm R."/>
            <person name="Martin F."/>
            <person name="Silar P."/>
            <person name="Natvig D."/>
            <person name="Lalanne C."/>
            <person name="Gautier V."/>
            <person name="Ament-Velasquez S.L."/>
            <person name="Kruys A."/>
            <person name="Hutchinson M.I."/>
            <person name="Powell A.J."/>
            <person name="Barry K."/>
            <person name="Miller A.N."/>
            <person name="Grigoriev I.V."/>
            <person name="Debuchy R."/>
            <person name="Gladieux P."/>
            <person name="Thoren M.H."/>
            <person name="Johannesson H."/>
        </authorList>
    </citation>
    <scope>NUCLEOTIDE SEQUENCE</scope>
    <source>
        <strain evidence="2">CBS 958.72</strain>
    </source>
</reference>
<dbReference type="AlphaFoldDB" id="A0AAE0KA44"/>
<proteinExistence type="predicted"/>
<keyword evidence="3" id="KW-1185">Reference proteome</keyword>
<dbReference type="GO" id="GO:0016787">
    <property type="term" value="F:hydrolase activity"/>
    <property type="evidence" value="ECO:0007669"/>
    <property type="project" value="UniProtKB-KW"/>
</dbReference>
<dbReference type="EMBL" id="JAULSN010000004">
    <property type="protein sequence ID" value="KAK3373013.1"/>
    <property type="molecule type" value="Genomic_DNA"/>
</dbReference>
<keyword evidence="2" id="KW-0378">Hydrolase</keyword>
<dbReference type="PANTHER" id="PTHR43433:SF5">
    <property type="entry name" value="AB HYDROLASE-1 DOMAIN-CONTAINING PROTEIN"/>
    <property type="match status" value="1"/>
</dbReference>
<reference evidence="2" key="1">
    <citation type="journal article" date="2023" name="Mol. Phylogenet. Evol.">
        <title>Genome-scale phylogeny and comparative genomics of the fungal order Sordariales.</title>
        <authorList>
            <person name="Hensen N."/>
            <person name="Bonometti L."/>
            <person name="Westerberg I."/>
            <person name="Brannstrom I.O."/>
            <person name="Guillou S."/>
            <person name="Cros-Aarteil S."/>
            <person name="Calhoun S."/>
            <person name="Haridas S."/>
            <person name="Kuo A."/>
            <person name="Mondo S."/>
            <person name="Pangilinan J."/>
            <person name="Riley R."/>
            <person name="LaButti K."/>
            <person name="Andreopoulos B."/>
            <person name="Lipzen A."/>
            <person name="Chen C."/>
            <person name="Yan M."/>
            <person name="Daum C."/>
            <person name="Ng V."/>
            <person name="Clum A."/>
            <person name="Steindorff A."/>
            <person name="Ohm R.A."/>
            <person name="Martin F."/>
            <person name="Silar P."/>
            <person name="Natvig D.O."/>
            <person name="Lalanne C."/>
            <person name="Gautier V."/>
            <person name="Ament-Velasquez S.L."/>
            <person name="Kruys A."/>
            <person name="Hutchinson M.I."/>
            <person name="Powell A.J."/>
            <person name="Barry K."/>
            <person name="Miller A.N."/>
            <person name="Grigoriev I.V."/>
            <person name="Debuchy R."/>
            <person name="Gladieux P."/>
            <person name="Hiltunen Thoren M."/>
            <person name="Johannesson H."/>
        </authorList>
    </citation>
    <scope>NUCLEOTIDE SEQUENCE</scope>
    <source>
        <strain evidence="2">CBS 958.72</strain>
    </source>
</reference>
<feature type="domain" description="AB hydrolase-1" evidence="1">
    <location>
        <begin position="35"/>
        <end position="282"/>
    </location>
</feature>
<dbReference type="Proteomes" id="UP001287356">
    <property type="component" value="Unassembled WGS sequence"/>
</dbReference>
<evidence type="ECO:0000313" key="2">
    <source>
        <dbReference type="EMBL" id="KAK3373013.1"/>
    </source>
</evidence>
<dbReference type="InterPro" id="IPR050471">
    <property type="entry name" value="AB_hydrolase"/>
</dbReference>
<dbReference type="SUPFAM" id="SSF53474">
    <property type="entry name" value="alpha/beta-Hydrolases"/>
    <property type="match status" value="1"/>
</dbReference>
<protein>
    <submittedName>
        <fullName evidence="2">Alpha/Beta hydrolase protein</fullName>
    </submittedName>
</protein>
<organism evidence="2 3">
    <name type="scientific">Lasiosphaeria ovina</name>
    <dbReference type="NCBI Taxonomy" id="92902"/>
    <lineage>
        <taxon>Eukaryota</taxon>
        <taxon>Fungi</taxon>
        <taxon>Dikarya</taxon>
        <taxon>Ascomycota</taxon>
        <taxon>Pezizomycotina</taxon>
        <taxon>Sordariomycetes</taxon>
        <taxon>Sordariomycetidae</taxon>
        <taxon>Sordariales</taxon>
        <taxon>Lasiosphaeriaceae</taxon>
        <taxon>Lasiosphaeria</taxon>
    </lineage>
</organism>
<dbReference type="InterPro" id="IPR000073">
    <property type="entry name" value="AB_hydrolase_1"/>
</dbReference>
<dbReference type="Pfam" id="PF00561">
    <property type="entry name" value="Abhydrolase_1"/>
    <property type="match status" value="1"/>
</dbReference>
<evidence type="ECO:0000313" key="3">
    <source>
        <dbReference type="Proteomes" id="UP001287356"/>
    </source>
</evidence>
<sequence>MSTQANAKTLFLTVAGTQFAYRLIGNSTPAAAGSPPLLLLNHFRSTIDLWDPLLVDGIVAGGRQVITYDYSGVGLSGGEVKLSIREFAADVIAFLTSLLPTLPNNVTNVDVLGFSIGGHVAQQLVLDAPDLVNKLVLAGTGPSGSLGTPRHPPMAEVQTGIMGAAPDGAATADAFFPSFIARDEGNAWLGRITAGGRAATAGKNGEPPFAFFLTGPGLPRLIRAYLGWDAEPLPYALLQTVQKPVLVTAGDNDLIVGTPNSFELARQIPNANFVMFPGSGHGHLFQYAEFYAKQVTSFLNGEFPAAPKVAGVIAPLGSQGL</sequence>
<dbReference type="Gene3D" id="3.40.50.1820">
    <property type="entry name" value="alpha/beta hydrolase"/>
    <property type="match status" value="1"/>
</dbReference>
<gene>
    <name evidence="2" type="ORF">B0T24DRAFT_249137</name>
</gene>
<evidence type="ECO:0000259" key="1">
    <source>
        <dbReference type="Pfam" id="PF00561"/>
    </source>
</evidence>